<dbReference type="STRING" id="111780.Sta7437_4247"/>
<dbReference type="KEGG" id="scs:Sta7437_4247"/>
<accession>K9XYP2</accession>
<evidence type="ECO:0000313" key="2">
    <source>
        <dbReference type="Proteomes" id="UP000010473"/>
    </source>
</evidence>
<dbReference type="AlphaFoldDB" id="K9XYP2"/>
<protein>
    <submittedName>
        <fullName evidence="1">Uncharacterized protein</fullName>
    </submittedName>
</protein>
<gene>
    <name evidence="1" type="ordered locus">Sta7437_4247</name>
</gene>
<dbReference type="eggNOG" id="ENOG5032YCP">
    <property type="taxonomic scope" value="Bacteria"/>
</dbReference>
<dbReference type="HOGENOM" id="CLU_171052_1_0_3"/>
<keyword evidence="2" id="KW-1185">Reference proteome</keyword>
<dbReference type="OrthoDB" id="515968at2"/>
<evidence type="ECO:0000313" key="1">
    <source>
        <dbReference type="EMBL" id="AFZ37720.1"/>
    </source>
</evidence>
<name>K9XYP2_STAC7</name>
<organism evidence="1 2">
    <name type="scientific">Stanieria cyanosphaera (strain ATCC 29371 / PCC 7437)</name>
    <dbReference type="NCBI Taxonomy" id="111780"/>
    <lineage>
        <taxon>Bacteria</taxon>
        <taxon>Bacillati</taxon>
        <taxon>Cyanobacteriota</taxon>
        <taxon>Cyanophyceae</taxon>
        <taxon>Pleurocapsales</taxon>
        <taxon>Dermocarpellaceae</taxon>
        <taxon>Stanieria</taxon>
    </lineage>
</organism>
<dbReference type="RefSeq" id="WP_015195374.1">
    <property type="nucleotide sequence ID" value="NC_019748.1"/>
</dbReference>
<proteinExistence type="predicted"/>
<dbReference type="Proteomes" id="UP000010473">
    <property type="component" value="Chromosome"/>
</dbReference>
<sequence length="96" mass="10761">MKKASFNTPACRYCRYYNSEGRRGGSCQRLGVPVESNWIACSLASSPFDSPWDNLEEILLLENTFSLNCTSQLSAVETTHSENITVDIKKLLPNKN</sequence>
<reference evidence="2" key="1">
    <citation type="journal article" date="2013" name="Proc. Natl. Acad. Sci. U.S.A.">
        <title>Improving the coverage of the cyanobacterial phylum using diversity-driven genome sequencing.</title>
        <authorList>
            <person name="Shih P.M."/>
            <person name="Wu D."/>
            <person name="Latifi A."/>
            <person name="Axen S.D."/>
            <person name="Fewer D.P."/>
            <person name="Talla E."/>
            <person name="Calteau A."/>
            <person name="Cai F."/>
            <person name="Tandeau de Marsac N."/>
            <person name="Rippka R."/>
            <person name="Herdman M."/>
            <person name="Sivonen K."/>
            <person name="Coursin T."/>
            <person name="Laurent T."/>
            <person name="Goodwin L."/>
            <person name="Nolan M."/>
            <person name="Davenport K.W."/>
            <person name="Han C.S."/>
            <person name="Rubin E.M."/>
            <person name="Eisen J.A."/>
            <person name="Woyke T."/>
            <person name="Gugger M."/>
            <person name="Kerfeld C.A."/>
        </authorList>
    </citation>
    <scope>NUCLEOTIDE SEQUENCE [LARGE SCALE GENOMIC DNA]</scope>
    <source>
        <strain evidence="2">ATCC 29371 / PCC 7437</strain>
    </source>
</reference>
<dbReference type="EMBL" id="CP003653">
    <property type="protein sequence ID" value="AFZ37720.1"/>
    <property type="molecule type" value="Genomic_DNA"/>
</dbReference>